<comment type="caution">
    <text evidence="2">The sequence shown here is derived from an EMBL/GenBank/DDBJ whole genome shotgun (WGS) entry which is preliminary data.</text>
</comment>
<evidence type="ECO:0000313" key="2">
    <source>
        <dbReference type="EMBL" id="KAF6737322.1"/>
    </source>
</evidence>
<accession>A0A834L0Q4</accession>
<gene>
    <name evidence="2" type="ORF">FQA47_016054</name>
</gene>
<evidence type="ECO:0000313" key="3">
    <source>
        <dbReference type="Proteomes" id="UP000646548"/>
    </source>
</evidence>
<sequence>MFVGCVGGWGRRGSAWMAQAAPKLAIWRPKKPHAGPLSTAGAITEVGEPDVIVNVPPRPTNRSAEEAMEGPVQANVPAASPWVPLCHAAIWPCSSPQ</sequence>
<name>A0A834L0Q4_ORYME</name>
<dbReference type="EMBL" id="WKFB01000067">
    <property type="protein sequence ID" value="KAF6737322.1"/>
    <property type="molecule type" value="Genomic_DNA"/>
</dbReference>
<dbReference type="Proteomes" id="UP000646548">
    <property type="component" value="Unassembled WGS sequence"/>
</dbReference>
<organism evidence="2 3">
    <name type="scientific">Oryzias melastigma</name>
    <name type="common">Marine medaka</name>
    <dbReference type="NCBI Taxonomy" id="30732"/>
    <lineage>
        <taxon>Eukaryota</taxon>
        <taxon>Metazoa</taxon>
        <taxon>Chordata</taxon>
        <taxon>Craniata</taxon>
        <taxon>Vertebrata</taxon>
        <taxon>Euteleostomi</taxon>
        <taxon>Actinopterygii</taxon>
        <taxon>Neopterygii</taxon>
        <taxon>Teleostei</taxon>
        <taxon>Neoteleostei</taxon>
        <taxon>Acanthomorphata</taxon>
        <taxon>Ovalentaria</taxon>
        <taxon>Atherinomorphae</taxon>
        <taxon>Beloniformes</taxon>
        <taxon>Adrianichthyidae</taxon>
        <taxon>Oryziinae</taxon>
        <taxon>Oryzias</taxon>
    </lineage>
</organism>
<reference evidence="2" key="1">
    <citation type="journal article" name="BMC Genomics">
        <title>Long-read sequencing and de novo genome assembly of marine medaka (Oryzias melastigma).</title>
        <authorList>
            <person name="Liang P."/>
            <person name="Saqib H.S.A."/>
            <person name="Ni X."/>
            <person name="Shen Y."/>
        </authorList>
    </citation>
    <scope>NUCLEOTIDE SEQUENCE</scope>
    <source>
        <strain evidence="2">Bigg-433</strain>
    </source>
</reference>
<dbReference type="AlphaFoldDB" id="A0A834L0Q4"/>
<evidence type="ECO:0000256" key="1">
    <source>
        <dbReference type="SAM" id="MobiDB-lite"/>
    </source>
</evidence>
<protein>
    <submittedName>
        <fullName evidence="2">Uncharacterized protein</fullName>
    </submittedName>
</protein>
<feature type="region of interest" description="Disordered" evidence="1">
    <location>
        <begin position="48"/>
        <end position="71"/>
    </location>
</feature>
<proteinExistence type="predicted"/>